<dbReference type="HOGENOM" id="CLU_402343_0_0_1"/>
<evidence type="ECO:0000313" key="2">
    <source>
        <dbReference type="EMBL" id="KIK35275.1"/>
    </source>
</evidence>
<dbReference type="InParanoid" id="A0A0C9ZCL1"/>
<dbReference type="Gene3D" id="1.20.1280.50">
    <property type="match status" value="1"/>
</dbReference>
<dbReference type="EMBL" id="KN835643">
    <property type="protein sequence ID" value="KIK35275.1"/>
    <property type="molecule type" value="Genomic_DNA"/>
</dbReference>
<evidence type="ECO:0000259" key="1">
    <source>
        <dbReference type="Pfam" id="PF12937"/>
    </source>
</evidence>
<feature type="domain" description="F-box" evidence="1">
    <location>
        <begin position="89"/>
        <end position="122"/>
    </location>
</feature>
<reference evidence="2 3" key="1">
    <citation type="submission" date="2014-04" db="EMBL/GenBank/DDBJ databases">
        <authorList>
            <consortium name="DOE Joint Genome Institute"/>
            <person name="Kuo A."/>
            <person name="Ruytinx J."/>
            <person name="Rineau F."/>
            <person name="Colpaert J."/>
            <person name="Kohler A."/>
            <person name="Nagy L.G."/>
            <person name="Floudas D."/>
            <person name="Copeland A."/>
            <person name="Barry K.W."/>
            <person name="Cichocki N."/>
            <person name="Veneault-Fourrey C."/>
            <person name="LaButti K."/>
            <person name="Lindquist E.A."/>
            <person name="Lipzen A."/>
            <person name="Lundell T."/>
            <person name="Morin E."/>
            <person name="Murat C."/>
            <person name="Sun H."/>
            <person name="Tunlid A."/>
            <person name="Henrissat B."/>
            <person name="Grigoriev I.V."/>
            <person name="Hibbett D.S."/>
            <person name="Martin F."/>
            <person name="Nordberg H.P."/>
            <person name="Cantor M.N."/>
            <person name="Hua S.X."/>
        </authorList>
    </citation>
    <scope>NUCLEOTIDE SEQUENCE [LARGE SCALE GENOMIC DNA]</scope>
    <source>
        <strain evidence="2 3">UH-Slu-Lm8-n1</strain>
    </source>
</reference>
<dbReference type="Pfam" id="PF12937">
    <property type="entry name" value="F-box-like"/>
    <property type="match status" value="1"/>
</dbReference>
<proteinExistence type="predicted"/>
<name>A0A0C9ZCL1_9AGAM</name>
<evidence type="ECO:0000313" key="3">
    <source>
        <dbReference type="Proteomes" id="UP000054485"/>
    </source>
</evidence>
<keyword evidence="3" id="KW-1185">Reference proteome</keyword>
<dbReference type="SUPFAM" id="SSF81383">
    <property type="entry name" value="F-box domain"/>
    <property type="match status" value="1"/>
</dbReference>
<reference evidence="3" key="2">
    <citation type="submission" date="2015-01" db="EMBL/GenBank/DDBJ databases">
        <title>Evolutionary Origins and Diversification of the Mycorrhizal Mutualists.</title>
        <authorList>
            <consortium name="DOE Joint Genome Institute"/>
            <consortium name="Mycorrhizal Genomics Consortium"/>
            <person name="Kohler A."/>
            <person name="Kuo A."/>
            <person name="Nagy L.G."/>
            <person name="Floudas D."/>
            <person name="Copeland A."/>
            <person name="Barry K.W."/>
            <person name="Cichocki N."/>
            <person name="Veneault-Fourrey C."/>
            <person name="LaButti K."/>
            <person name="Lindquist E.A."/>
            <person name="Lipzen A."/>
            <person name="Lundell T."/>
            <person name="Morin E."/>
            <person name="Murat C."/>
            <person name="Riley R."/>
            <person name="Ohm R."/>
            <person name="Sun H."/>
            <person name="Tunlid A."/>
            <person name="Henrissat B."/>
            <person name="Grigoriev I.V."/>
            <person name="Hibbett D.S."/>
            <person name="Martin F."/>
        </authorList>
    </citation>
    <scope>NUCLEOTIDE SEQUENCE [LARGE SCALE GENOMIC DNA]</scope>
    <source>
        <strain evidence="3">UH-Slu-Lm8-n1</strain>
    </source>
</reference>
<dbReference type="Proteomes" id="UP000054485">
    <property type="component" value="Unassembled WGS sequence"/>
</dbReference>
<gene>
    <name evidence="2" type="ORF">CY34DRAFT_812294</name>
</gene>
<protein>
    <recommendedName>
        <fullName evidence="1">F-box domain-containing protein</fullName>
    </recommendedName>
</protein>
<sequence>MGCASSLQRPLKTLSIRPLPEDLQDSNLLHLEALDTSKTITVVDGSLLLPIESSLEKPVQPLLEHHEKSELQVKVSNPSTTFITQVGIFSLPAELLCHILLLLHFKDLSHCALACKTFWHVAQNCADIQCLFELHAQGFTETPTLDWVDVSSKMYPLKRLASMWQSDFHLNLDFEEIVAVNDSDSLDMQSVKCGVWWMYAGHRLFIRWCDTNTKPPQTWLEQSLTANMSLGNMRSVVVDPLQDLQVAVAMSYQNPYNQERHIFSLVFQLASSQRPHPDAVCTSLKCKHPCVVIPGYWVTFVGRPAICGDRIVVVYYTNNFSSGGDVLESNIFIQVIDWRKGCAKGYPLYELGGREAGFHLLDGQRIIVIGPDGRMTLYTLPELGGLPQRRISYILPNVQRDLNFYYTLTPVLLRILPIYVIHATPSFHGAAAHPDLMPDYVTSLESQIMVLEVFSRTSQVLLVIDMAIFSIKAAYSDIPIEIPWSEWGPKYARCFPHHPSHRISVFGSKMAYALPQDHTPEPGQRLEELPAEGSFYVHIWDFNKAIARSKHSDNVRNYNSPGRLIRRPGRLAQSCFDNDDAGIITNHPYTTAVCPTGFSARYFDQFFLEQDRLTLIWARPGSVQIKIVSPSPIMPTSEVGLDVGQGRIAHSPEQSQQTKQMPCYKTNILLYLLSKLRRQPRHPE</sequence>
<accession>A0A0C9ZCL1</accession>
<dbReference type="InterPro" id="IPR036047">
    <property type="entry name" value="F-box-like_dom_sf"/>
</dbReference>
<dbReference type="OrthoDB" id="2621613at2759"/>
<organism evidence="2 3">
    <name type="scientific">Suillus luteus UH-Slu-Lm8-n1</name>
    <dbReference type="NCBI Taxonomy" id="930992"/>
    <lineage>
        <taxon>Eukaryota</taxon>
        <taxon>Fungi</taxon>
        <taxon>Dikarya</taxon>
        <taxon>Basidiomycota</taxon>
        <taxon>Agaricomycotina</taxon>
        <taxon>Agaricomycetes</taxon>
        <taxon>Agaricomycetidae</taxon>
        <taxon>Boletales</taxon>
        <taxon>Suillineae</taxon>
        <taxon>Suillaceae</taxon>
        <taxon>Suillus</taxon>
    </lineage>
</organism>
<dbReference type="AlphaFoldDB" id="A0A0C9ZCL1"/>
<dbReference type="InterPro" id="IPR001810">
    <property type="entry name" value="F-box_dom"/>
</dbReference>